<keyword evidence="10" id="KW-0539">Nucleus</keyword>
<dbReference type="PROSITE" id="PS50920">
    <property type="entry name" value="SOLCAR"/>
    <property type="match status" value="2"/>
</dbReference>
<dbReference type="PANTHER" id="PTHR45624:SF12">
    <property type="entry name" value="MITOCHONDRIAL ORNITHINE TRANSPORTER 1"/>
    <property type="match status" value="1"/>
</dbReference>
<dbReference type="RefSeq" id="XP_043181573.1">
    <property type="nucleotide sequence ID" value="XM_043326141.1"/>
</dbReference>
<reference evidence="15" key="1">
    <citation type="submission" date="2020-05" db="EMBL/GenBank/DDBJ databases">
        <title>Evolutionary and genomic comparisons of hybrid uninucleate and nonhybrid Rhizoctonia fungi.</title>
        <authorList>
            <person name="Li C."/>
            <person name="Chen X."/>
        </authorList>
    </citation>
    <scope>NUCLEOTIDE SEQUENCE</scope>
    <source>
        <strain evidence="15">AG-1 IA</strain>
    </source>
</reference>
<dbReference type="PANTHER" id="PTHR45624">
    <property type="entry name" value="MITOCHONDRIAL BASIC AMINO ACIDS TRANSPORTER-RELATED"/>
    <property type="match status" value="1"/>
</dbReference>
<evidence type="ECO:0000256" key="8">
    <source>
        <dbReference type="ARBA" id="ARBA00023128"/>
    </source>
</evidence>
<feature type="domain" description="Fork-head" evidence="14">
    <location>
        <begin position="304"/>
        <end position="349"/>
    </location>
</feature>
<evidence type="ECO:0000256" key="4">
    <source>
        <dbReference type="ARBA" id="ARBA00022692"/>
    </source>
</evidence>
<dbReference type="Gene3D" id="1.50.40.10">
    <property type="entry name" value="Mitochondrial carrier domain"/>
    <property type="match status" value="2"/>
</dbReference>
<dbReference type="InterPro" id="IPR036390">
    <property type="entry name" value="WH_DNA-bd_sf"/>
</dbReference>
<evidence type="ECO:0000256" key="2">
    <source>
        <dbReference type="ARBA" id="ARBA00006375"/>
    </source>
</evidence>
<evidence type="ECO:0000313" key="15">
    <source>
        <dbReference type="EMBL" id="QRW21336.1"/>
    </source>
</evidence>
<dbReference type="PROSITE" id="PS50039">
    <property type="entry name" value="FORK_HEAD_3"/>
    <property type="match status" value="1"/>
</dbReference>
<feature type="transmembrane region" description="Helical" evidence="13">
    <location>
        <begin position="64"/>
        <end position="84"/>
    </location>
</feature>
<feature type="region of interest" description="Disordered" evidence="12">
    <location>
        <begin position="456"/>
        <end position="491"/>
    </location>
</feature>
<dbReference type="AlphaFoldDB" id="A0A8H8NZS4"/>
<evidence type="ECO:0000256" key="9">
    <source>
        <dbReference type="ARBA" id="ARBA00023136"/>
    </source>
</evidence>
<dbReference type="Pfam" id="PF00250">
    <property type="entry name" value="Forkhead"/>
    <property type="match status" value="1"/>
</dbReference>
<dbReference type="GO" id="GO:1990575">
    <property type="term" value="P:mitochondrial L-ornithine transmembrane transport"/>
    <property type="evidence" value="ECO:0007669"/>
    <property type="project" value="TreeGrafter"/>
</dbReference>
<feature type="compositionally biased region" description="Low complexity" evidence="12">
    <location>
        <begin position="398"/>
        <end position="415"/>
    </location>
</feature>
<feature type="transmembrane region" description="Helical" evidence="13">
    <location>
        <begin position="209"/>
        <end position="227"/>
    </location>
</feature>
<dbReference type="SUPFAM" id="SSF103506">
    <property type="entry name" value="Mitochondrial carrier"/>
    <property type="match status" value="1"/>
</dbReference>
<dbReference type="EMBL" id="CP059664">
    <property type="protein sequence ID" value="QRW21336.1"/>
    <property type="molecule type" value="Genomic_DNA"/>
</dbReference>
<feature type="region of interest" description="Disordered" evidence="12">
    <location>
        <begin position="566"/>
        <end position="602"/>
    </location>
</feature>
<dbReference type="GO" id="GO:0000064">
    <property type="term" value="F:L-ornithine transmembrane transporter activity"/>
    <property type="evidence" value="ECO:0007669"/>
    <property type="project" value="TreeGrafter"/>
</dbReference>
<feature type="repeat" description="Solcar" evidence="11">
    <location>
        <begin position="105"/>
        <end position="192"/>
    </location>
</feature>
<name>A0A8H8NZS4_9AGAM</name>
<keyword evidence="4 11" id="KW-0812">Transmembrane</keyword>
<keyword evidence="6 13" id="KW-1133">Transmembrane helix</keyword>
<feature type="DNA-binding region" description="Fork-head" evidence="10">
    <location>
        <begin position="304"/>
        <end position="349"/>
    </location>
</feature>
<feature type="repeat" description="Solcar" evidence="11">
    <location>
        <begin position="2"/>
        <end position="87"/>
    </location>
</feature>
<protein>
    <submittedName>
        <fullName evidence="15">Mitochondrial carrier protein</fullName>
    </submittedName>
</protein>
<dbReference type="InterPro" id="IPR001766">
    <property type="entry name" value="Fork_head_dom"/>
</dbReference>
<feature type="compositionally biased region" description="Acidic residues" evidence="12">
    <location>
        <begin position="578"/>
        <end position="588"/>
    </location>
</feature>
<dbReference type="GeneID" id="67028604"/>
<dbReference type="GO" id="GO:0043565">
    <property type="term" value="F:sequence-specific DNA binding"/>
    <property type="evidence" value="ECO:0007669"/>
    <property type="project" value="InterPro"/>
</dbReference>
<dbReference type="GO" id="GO:0031966">
    <property type="term" value="C:mitochondrial membrane"/>
    <property type="evidence" value="ECO:0007669"/>
    <property type="project" value="UniProtKB-SubCell"/>
</dbReference>
<dbReference type="GO" id="GO:0005634">
    <property type="term" value="C:nucleus"/>
    <property type="evidence" value="ECO:0007669"/>
    <property type="project" value="UniProtKB-SubCell"/>
</dbReference>
<dbReference type="KEGG" id="rsx:RhiXN_06325"/>
<sequence>MNKTAKDLTAGTVGGIGQVLVGQPFDIVKVRMQTAPPGTYKGMVDCATGILKNEGPLSFYKGTLTPLLGIGLCVSIQFAALEGVKRAFADMNRKNGIGGPDGMLLSGGQLLFAGATAGLANSVVSGPVEHIRIRLQTQPHHAKLYNGPWDAAKKIYRSNGIAGIFKGQNPTLLREATGYGAYFWAYEKLVQREMRVHNCRREDIAPTKAILFGAAAGYALWAVIFPIDMIKSRIQTDGFSFATGQKYKSGTDAVRQIWKAEDKCRSASYEGLDGELAPGQYYHEPSGDAHSLDDLKDGPNPNSKPFYPYSTLIRYAIKGSPNQRLLLEDIYFALASRFPYFRNAPPGWKACKSSCEFTAYLLVYRTRYDTTCHYWTVNDSIDPRTGVHRVRKKKSKGTKSTAATAAAPYPAPTYDATAPPPDVPTAGPSTQATYPYALGYPEIAQYDQSGYPIMPPISGGPQQQMQMHDMQHAAEQQHQQQQQQPMPELPAVNDQGMPIWKNIWHNELSKLWLITMHQDRAYATAQAQIQAQANGEAAEGAEHVDESVLQAHESWYQLMAENLKRAFAEPPNAQDVQDNQDDGDDEDGQNQTNGMEDHGQYV</sequence>
<comment type="subcellular location">
    <subcellularLocation>
        <location evidence="1">Mitochondrion membrane</location>
        <topology evidence="1">Multi-pass membrane protein</topology>
    </subcellularLocation>
    <subcellularLocation>
        <location evidence="10">Nucleus</location>
    </subcellularLocation>
</comment>
<evidence type="ECO:0000259" key="14">
    <source>
        <dbReference type="PROSITE" id="PS50039"/>
    </source>
</evidence>
<dbReference type="GO" id="GO:0003700">
    <property type="term" value="F:DNA-binding transcription factor activity"/>
    <property type="evidence" value="ECO:0007669"/>
    <property type="project" value="InterPro"/>
</dbReference>
<evidence type="ECO:0000256" key="10">
    <source>
        <dbReference type="PROSITE-ProRule" id="PRU00089"/>
    </source>
</evidence>
<dbReference type="InterPro" id="IPR018108">
    <property type="entry name" value="MCP_transmembrane"/>
</dbReference>
<proteinExistence type="inferred from homology"/>
<evidence type="ECO:0000256" key="7">
    <source>
        <dbReference type="ARBA" id="ARBA00023125"/>
    </source>
</evidence>
<dbReference type="InterPro" id="IPR036388">
    <property type="entry name" value="WH-like_DNA-bd_sf"/>
</dbReference>
<keyword evidence="8" id="KW-0496">Mitochondrion</keyword>
<evidence type="ECO:0000256" key="5">
    <source>
        <dbReference type="ARBA" id="ARBA00022737"/>
    </source>
</evidence>
<evidence type="ECO:0000256" key="6">
    <source>
        <dbReference type="ARBA" id="ARBA00022989"/>
    </source>
</evidence>
<feature type="compositionally biased region" description="Basic residues" evidence="12">
    <location>
        <begin position="387"/>
        <end position="397"/>
    </location>
</feature>
<gene>
    <name evidence="15" type="ORF">RhiXN_06325</name>
</gene>
<evidence type="ECO:0000256" key="11">
    <source>
        <dbReference type="PROSITE-ProRule" id="PRU00282"/>
    </source>
</evidence>
<dbReference type="InterPro" id="IPR023395">
    <property type="entry name" value="MCP_dom_sf"/>
</dbReference>
<dbReference type="Proteomes" id="UP000650533">
    <property type="component" value="Chromosome 7"/>
</dbReference>
<keyword evidence="9 11" id="KW-0472">Membrane</keyword>
<evidence type="ECO:0000256" key="3">
    <source>
        <dbReference type="ARBA" id="ARBA00022448"/>
    </source>
</evidence>
<dbReference type="SMART" id="SM00339">
    <property type="entry name" value="FH"/>
    <property type="match status" value="1"/>
</dbReference>
<feature type="compositionally biased region" description="Low complexity" evidence="12">
    <location>
        <begin position="462"/>
        <end position="484"/>
    </location>
</feature>
<evidence type="ECO:0000256" key="12">
    <source>
        <dbReference type="SAM" id="MobiDB-lite"/>
    </source>
</evidence>
<organism evidence="15 16">
    <name type="scientific">Rhizoctonia solani</name>
    <dbReference type="NCBI Taxonomy" id="456999"/>
    <lineage>
        <taxon>Eukaryota</taxon>
        <taxon>Fungi</taxon>
        <taxon>Dikarya</taxon>
        <taxon>Basidiomycota</taxon>
        <taxon>Agaricomycotina</taxon>
        <taxon>Agaricomycetes</taxon>
        <taxon>Cantharellales</taxon>
        <taxon>Ceratobasidiaceae</taxon>
        <taxon>Rhizoctonia</taxon>
    </lineage>
</organism>
<keyword evidence="5" id="KW-0677">Repeat</keyword>
<accession>A0A8H8NZS4</accession>
<evidence type="ECO:0000256" key="13">
    <source>
        <dbReference type="SAM" id="Phobius"/>
    </source>
</evidence>
<dbReference type="SUPFAM" id="SSF46785">
    <property type="entry name" value="Winged helix' DNA-binding domain"/>
    <property type="match status" value="1"/>
</dbReference>
<evidence type="ECO:0000313" key="16">
    <source>
        <dbReference type="Proteomes" id="UP000650533"/>
    </source>
</evidence>
<dbReference type="InterPro" id="IPR050567">
    <property type="entry name" value="Mitochondrial_Carrier"/>
</dbReference>
<feature type="region of interest" description="Disordered" evidence="12">
    <location>
        <begin position="387"/>
        <end position="415"/>
    </location>
</feature>
<dbReference type="Pfam" id="PF00153">
    <property type="entry name" value="Mito_carr"/>
    <property type="match status" value="3"/>
</dbReference>
<comment type="similarity">
    <text evidence="2">Belongs to the mitochondrial carrier (TC 2.A.29) family.</text>
</comment>
<keyword evidence="3" id="KW-0813">Transport</keyword>
<keyword evidence="7 10" id="KW-0238">DNA-binding</keyword>
<dbReference type="Gene3D" id="1.10.10.10">
    <property type="entry name" value="Winged helix-like DNA-binding domain superfamily/Winged helix DNA-binding domain"/>
    <property type="match status" value="1"/>
</dbReference>
<evidence type="ECO:0000256" key="1">
    <source>
        <dbReference type="ARBA" id="ARBA00004225"/>
    </source>
</evidence>